<comment type="pathway">
    <text evidence="22">Bacterial outer membrane biogenesis; LPS lipid A biosynthesis.</text>
</comment>
<dbReference type="Proteomes" id="UP000183039">
    <property type="component" value="Unassembled WGS sequence"/>
</dbReference>
<dbReference type="InterPro" id="IPR056764">
    <property type="entry name" value="LbH_EIF2B3/5"/>
</dbReference>
<feature type="binding site" evidence="22">
    <location>
        <position position="362"/>
    </location>
    <ligand>
        <name>UDP-N-acetyl-alpha-D-glucosamine</name>
        <dbReference type="ChEBI" id="CHEBI:57705"/>
    </ligand>
</feature>
<feature type="binding site" evidence="22">
    <location>
        <position position="416"/>
    </location>
    <ligand>
        <name>acetyl-CoA</name>
        <dbReference type="ChEBI" id="CHEBI:57288"/>
    </ligand>
</feature>
<feature type="binding site" evidence="22">
    <location>
        <position position="239"/>
    </location>
    <ligand>
        <name>Mg(2+)</name>
        <dbReference type="ChEBI" id="CHEBI:18420"/>
    </ligand>
</feature>
<evidence type="ECO:0000256" key="9">
    <source>
        <dbReference type="ARBA" id="ARBA00022695"/>
    </source>
</evidence>
<comment type="pathway">
    <text evidence="3 22">Nucleotide-sugar biosynthesis; UDP-N-acetyl-alpha-D-glucosamine biosynthesis; UDP-N-acetyl-alpha-D-glucosamine from N-acetyl-alpha-D-glucosamine 1-phosphate: step 1/1.</text>
</comment>
<dbReference type="Gene3D" id="2.160.10.10">
    <property type="entry name" value="Hexapeptide repeat proteins"/>
    <property type="match status" value="1"/>
</dbReference>
<comment type="caution">
    <text evidence="22">Lacks conserved residue(s) required for the propagation of feature annotation.</text>
</comment>
<evidence type="ECO:0000259" key="24">
    <source>
        <dbReference type="Pfam" id="PF25084"/>
    </source>
</evidence>
<evidence type="ECO:0000256" key="1">
    <source>
        <dbReference type="ARBA" id="ARBA00004514"/>
    </source>
</evidence>
<dbReference type="InterPro" id="IPR005835">
    <property type="entry name" value="NTP_transferase_dom"/>
</dbReference>
<feature type="region of interest" description="Pyrophosphorylase" evidence="22">
    <location>
        <begin position="1"/>
        <end position="241"/>
    </location>
</feature>
<evidence type="ECO:0000256" key="2">
    <source>
        <dbReference type="ARBA" id="ARBA00005166"/>
    </source>
</evidence>
<keyword evidence="8 22" id="KW-0808">Transferase</keyword>
<feature type="binding site" evidence="22">
    <location>
        <position position="34"/>
    </location>
    <ligand>
        <name>UDP-N-acetyl-alpha-D-glucosamine</name>
        <dbReference type="ChEBI" id="CHEBI:57705"/>
    </ligand>
</feature>
<sequence>MKIKQILGVKQLENRYVIILAAGKGTRMKSKLYKVLHPVAGKPMVEHIMDQVEKTNPSEVVTIVGHGAEAIKSHLGERSQYALQAEQLGTGHAVLQAESHLAGKQGTTLVITGDTPLLTAETLANLFDYHQGKNASATILTAHAEDPTGYGRIIRDHVGIVEKIVEQKDASEQEARVQEINTGTFCFDNEALFNALSKINTNNAQGEYYLTDIIEILKKEGKTVAAYQMADFEEAMGINDRVALAEANKIMHRRLNTMHMRNGVSFVDSDSTYIDEGVVIGSDTVIEAGVHLKGKTVIGDDCFIGANSEIVDSVIEDNVKITQSVVEESIIRKNADVGPFAHIRPKAEIGERVHVGNFVEIKNATVAEDTKVGHLTYVGDADLGKNINVGCGVVFVNYDGKDKHRTTVGDHAFIGSSTSLIAPVNVAANSVIAAGSTITEDVAEFDLAIARARQVNKEGYGKNMPYMNNEK</sequence>
<feature type="binding site" evidence="22">
    <location>
        <begin position="20"/>
        <end position="23"/>
    </location>
    <ligand>
        <name>UDP-N-acetyl-alpha-D-glucosamine</name>
        <dbReference type="ChEBI" id="CHEBI:57705"/>
    </ligand>
</feature>
<feature type="binding site" evidence="22">
    <location>
        <position position="344"/>
    </location>
    <ligand>
        <name>UDP-N-acetyl-alpha-D-glucosamine</name>
        <dbReference type="ChEBI" id="CHEBI:57705"/>
    </ligand>
</feature>
<dbReference type="GO" id="GO:0005737">
    <property type="term" value="C:cytoplasm"/>
    <property type="evidence" value="ECO:0007669"/>
    <property type="project" value="UniProtKB-SubCell"/>
</dbReference>
<keyword evidence="6 22" id="KW-0963">Cytoplasm</keyword>
<dbReference type="GO" id="GO:0019134">
    <property type="term" value="F:glucosamine-1-phosphate N-acetyltransferase activity"/>
    <property type="evidence" value="ECO:0007669"/>
    <property type="project" value="UniProtKB-UniRule"/>
</dbReference>
<dbReference type="InterPro" id="IPR050065">
    <property type="entry name" value="GlmU-like"/>
</dbReference>
<reference evidence="25 26" key="1">
    <citation type="submission" date="2014-12" db="EMBL/GenBank/DDBJ databases">
        <title>Draft genome sequences of 29 type strains of Enterococci.</title>
        <authorList>
            <person name="Zhong Z."/>
            <person name="Sun Z."/>
            <person name="Liu W."/>
            <person name="Zhang W."/>
            <person name="Zhang H."/>
        </authorList>
    </citation>
    <scope>NUCLEOTIDE SEQUENCE [LARGE SCALE GENOMIC DNA]</scope>
    <source>
        <strain evidence="25 26">DSM 22801</strain>
    </source>
</reference>
<evidence type="ECO:0000256" key="15">
    <source>
        <dbReference type="ARBA" id="ARBA00022984"/>
    </source>
</evidence>
<evidence type="ECO:0000256" key="7">
    <source>
        <dbReference type="ARBA" id="ARBA00022540"/>
    </source>
</evidence>
<feature type="binding site" evidence="22">
    <location>
        <begin position="397"/>
        <end position="398"/>
    </location>
    <ligand>
        <name>acetyl-CoA</name>
        <dbReference type="ChEBI" id="CHEBI:57288"/>
    </ligand>
</feature>
<feature type="binding site" evidence="22">
    <location>
        <begin position="89"/>
        <end position="90"/>
    </location>
    <ligand>
        <name>UDP-N-acetyl-alpha-D-glucosamine</name>
        <dbReference type="ChEBI" id="CHEBI:57705"/>
    </ligand>
</feature>
<dbReference type="InterPro" id="IPR011004">
    <property type="entry name" value="Trimer_LpxA-like_sf"/>
</dbReference>
<dbReference type="GO" id="GO:0071555">
    <property type="term" value="P:cell wall organization"/>
    <property type="evidence" value="ECO:0007669"/>
    <property type="project" value="UniProtKB-KW"/>
</dbReference>
<dbReference type="PANTHER" id="PTHR43584:SF3">
    <property type="entry name" value="BIFUNCTIONAL PROTEIN GLMU"/>
    <property type="match status" value="1"/>
</dbReference>
<dbReference type="Pfam" id="PF25084">
    <property type="entry name" value="LbH_EIF2B"/>
    <property type="match status" value="1"/>
</dbReference>
<evidence type="ECO:0000259" key="23">
    <source>
        <dbReference type="Pfam" id="PF00483"/>
    </source>
</evidence>
<evidence type="ECO:0000256" key="11">
    <source>
        <dbReference type="ARBA" id="ARBA00022737"/>
    </source>
</evidence>
<evidence type="ECO:0000256" key="19">
    <source>
        <dbReference type="ARBA" id="ARBA00048247"/>
    </source>
</evidence>
<dbReference type="EMBL" id="JXLC01000006">
    <property type="protein sequence ID" value="OJG92362.1"/>
    <property type="molecule type" value="Genomic_DNA"/>
</dbReference>
<dbReference type="InterPro" id="IPR001451">
    <property type="entry name" value="Hexapep"/>
</dbReference>
<comment type="similarity">
    <text evidence="4 22">In the C-terminal section; belongs to the transferase hexapeptide repeat family.</text>
</comment>
<evidence type="ECO:0000313" key="26">
    <source>
        <dbReference type="Proteomes" id="UP000183039"/>
    </source>
</evidence>
<keyword evidence="10 22" id="KW-0479">Metal-binding</keyword>
<dbReference type="CDD" id="cd03353">
    <property type="entry name" value="LbH_GlmU_C"/>
    <property type="match status" value="1"/>
</dbReference>
<evidence type="ECO:0000256" key="20">
    <source>
        <dbReference type="ARBA" id="ARBA00048493"/>
    </source>
</evidence>
<dbReference type="Pfam" id="PF14602">
    <property type="entry name" value="Hexapep_2"/>
    <property type="match status" value="1"/>
</dbReference>
<dbReference type="GO" id="GO:0000287">
    <property type="term" value="F:magnesium ion binding"/>
    <property type="evidence" value="ECO:0007669"/>
    <property type="project" value="UniProtKB-UniRule"/>
</dbReference>
<evidence type="ECO:0000256" key="17">
    <source>
        <dbReference type="ARBA" id="ARBA00023315"/>
    </source>
</evidence>
<evidence type="ECO:0000256" key="22">
    <source>
        <dbReference type="HAMAP-Rule" id="MF_01631"/>
    </source>
</evidence>
<evidence type="ECO:0000256" key="10">
    <source>
        <dbReference type="ARBA" id="ARBA00022723"/>
    </source>
</evidence>
<comment type="pathway">
    <text evidence="2 22">Nucleotide-sugar biosynthesis; UDP-N-acetyl-alpha-D-glucosamine biosynthesis; N-acetyl-alpha-D-glucosamine 1-phosphate from alpha-D-glucosamine 6-phosphate (route II): step 2/2.</text>
</comment>
<organism evidence="25 26">
    <name type="scientific">Enterococcus silesiacus</name>
    <dbReference type="NCBI Taxonomy" id="332949"/>
    <lineage>
        <taxon>Bacteria</taxon>
        <taxon>Bacillati</taxon>
        <taxon>Bacillota</taxon>
        <taxon>Bacilli</taxon>
        <taxon>Lactobacillales</taxon>
        <taxon>Enterococcaceae</taxon>
        <taxon>Enterococcus</taxon>
    </lineage>
</organism>
<keyword evidence="18 22" id="KW-0961">Cell wall biogenesis/degradation</keyword>
<dbReference type="GO" id="GO:0009245">
    <property type="term" value="P:lipid A biosynthetic process"/>
    <property type="evidence" value="ECO:0007669"/>
    <property type="project" value="UniProtKB-UniRule"/>
</dbReference>
<comment type="function">
    <text evidence="21 22">Catalyzes the last two sequential reactions in the de novo biosynthetic pathway for UDP-N-acetylglucosamine (UDP-GlcNAc). The C-terminal domain catalyzes the transfer of acetyl group from acetyl coenzyme A to glucosamine-1-phosphate (GlcN-1-P) to produce N-acetylglucosamine-1-phosphate (GlcNAc-1-P), which is converted into UDP-GlcNAc by the transfer of uridine 5-monophosphate (from uridine 5-triphosphate), a reaction catalyzed by the N-terminal domain.</text>
</comment>
<dbReference type="SUPFAM" id="SSF51161">
    <property type="entry name" value="Trimeric LpxA-like enzymes"/>
    <property type="match status" value="1"/>
</dbReference>
<keyword evidence="12 22" id="KW-0460">Magnesium</keyword>
<keyword evidence="15 22" id="KW-0573">Peptidoglycan synthesis</keyword>
<dbReference type="GO" id="GO:0000902">
    <property type="term" value="P:cell morphogenesis"/>
    <property type="evidence" value="ECO:0007669"/>
    <property type="project" value="UniProtKB-UniRule"/>
</dbReference>
<dbReference type="Pfam" id="PF00483">
    <property type="entry name" value="NTP_transferase"/>
    <property type="match status" value="1"/>
</dbReference>
<dbReference type="InterPro" id="IPR038009">
    <property type="entry name" value="GlmU_C_LbH"/>
</dbReference>
<feature type="binding site" evidence="22">
    <location>
        <position position="239"/>
    </location>
    <ligand>
        <name>UDP-N-acetyl-alpha-D-glucosamine</name>
        <dbReference type="ChEBI" id="CHEBI:57705"/>
    </ligand>
</feature>
<dbReference type="PANTHER" id="PTHR43584">
    <property type="entry name" value="NUCLEOTIDYL TRANSFERASE"/>
    <property type="match status" value="1"/>
</dbReference>
<dbReference type="GO" id="GO:0008360">
    <property type="term" value="P:regulation of cell shape"/>
    <property type="evidence" value="ECO:0007669"/>
    <property type="project" value="UniProtKB-KW"/>
</dbReference>
<keyword evidence="7" id="KW-0396">Initiation factor</keyword>
<evidence type="ECO:0000256" key="18">
    <source>
        <dbReference type="ARBA" id="ARBA00023316"/>
    </source>
</evidence>
<keyword evidence="16 22" id="KW-0511">Multifunctional enzyme</keyword>
<evidence type="ECO:0000256" key="5">
    <source>
        <dbReference type="ARBA" id="ARBA00007947"/>
    </source>
</evidence>
<dbReference type="InterPro" id="IPR029044">
    <property type="entry name" value="Nucleotide-diphossugar_trans"/>
</dbReference>
<feature type="domain" description="EIF2B subunit epsilon/gamma LbH" evidence="24">
    <location>
        <begin position="269"/>
        <end position="360"/>
    </location>
</feature>
<evidence type="ECO:0000256" key="14">
    <source>
        <dbReference type="ARBA" id="ARBA00022960"/>
    </source>
</evidence>
<evidence type="ECO:0000256" key="16">
    <source>
        <dbReference type="ARBA" id="ARBA00023268"/>
    </source>
</evidence>
<evidence type="ECO:0000256" key="21">
    <source>
        <dbReference type="ARBA" id="ARBA00049628"/>
    </source>
</evidence>
<protein>
    <recommendedName>
        <fullName evidence="22">Bifunctional protein GlmU</fullName>
    </recommendedName>
    <domain>
        <recommendedName>
            <fullName evidence="22">UDP-N-acetylglucosamine pyrophosphorylase</fullName>
            <ecNumber evidence="22">2.7.7.23</ecNumber>
        </recommendedName>
        <alternativeName>
            <fullName evidence="22">N-acetylglucosamine-1-phosphate uridyltransferase</fullName>
        </alternativeName>
    </domain>
    <domain>
        <recommendedName>
            <fullName evidence="22">Glucosamine-1-phosphate N-acetyltransferase</fullName>
            <ecNumber evidence="22">2.3.1.157</ecNumber>
        </recommendedName>
    </domain>
</protein>
<comment type="cofactor">
    <cofactor evidence="22">
        <name>Mg(2+)</name>
        <dbReference type="ChEBI" id="CHEBI:18420"/>
    </cofactor>
    <text evidence="22">Binds 1 Mg(2+) ion per subunit.</text>
</comment>
<feature type="binding site" evidence="22">
    <location>
        <position position="84"/>
    </location>
    <ligand>
        <name>UDP-N-acetyl-alpha-D-glucosamine</name>
        <dbReference type="ChEBI" id="CHEBI:57705"/>
    </ligand>
</feature>
<comment type="catalytic activity">
    <reaction evidence="19 22">
        <text>alpha-D-glucosamine 1-phosphate + acetyl-CoA = N-acetyl-alpha-D-glucosamine 1-phosphate + CoA + H(+)</text>
        <dbReference type="Rhea" id="RHEA:13725"/>
        <dbReference type="ChEBI" id="CHEBI:15378"/>
        <dbReference type="ChEBI" id="CHEBI:57287"/>
        <dbReference type="ChEBI" id="CHEBI:57288"/>
        <dbReference type="ChEBI" id="CHEBI:57776"/>
        <dbReference type="ChEBI" id="CHEBI:58516"/>
        <dbReference type="EC" id="2.3.1.157"/>
    </reaction>
</comment>
<keyword evidence="17 22" id="KW-0012">Acyltransferase</keyword>
<comment type="subunit">
    <text evidence="22">Homotrimer.</text>
</comment>
<feature type="binding site" evidence="22">
    <location>
        <position position="166"/>
    </location>
    <ligand>
        <name>UDP-N-acetyl-alpha-D-glucosamine</name>
        <dbReference type="ChEBI" id="CHEBI:57705"/>
    </ligand>
</feature>
<comment type="similarity">
    <text evidence="5 22">In the N-terminal section; belongs to the N-acetylglucosamine-1-phosphate uridyltransferase family.</text>
</comment>
<evidence type="ECO:0000256" key="12">
    <source>
        <dbReference type="ARBA" id="ARBA00022842"/>
    </source>
</evidence>
<dbReference type="GO" id="GO:0006048">
    <property type="term" value="P:UDP-N-acetylglucosamine biosynthetic process"/>
    <property type="evidence" value="ECO:0007669"/>
    <property type="project" value="InterPro"/>
</dbReference>
<dbReference type="GO" id="GO:0003977">
    <property type="term" value="F:UDP-N-acetylglucosamine diphosphorylase activity"/>
    <property type="evidence" value="ECO:0007669"/>
    <property type="project" value="UniProtKB-UniRule"/>
</dbReference>
<dbReference type="GO" id="GO:0016020">
    <property type="term" value="C:membrane"/>
    <property type="evidence" value="ECO:0007669"/>
    <property type="project" value="GOC"/>
</dbReference>
<keyword evidence="11 22" id="KW-0677">Repeat</keyword>
<dbReference type="CDD" id="cd02540">
    <property type="entry name" value="GT2_GlmU_N_bac"/>
    <property type="match status" value="1"/>
</dbReference>
<evidence type="ECO:0000256" key="6">
    <source>
        <dbReference type="ARBA" id="ARBA00022490"/>
    </source>
</evidence>
<feature type="binding site" evidence="22">
    <location>
        <position position="181"/>
    </location>
    <ligand>
        <name>UDP-N-acetyl-alpha-D-glucosamine</name>
        <dbReference type="ChEBI" id="CHEBI:57705"/>
    </ligand>
</feature>
<dbReference type="InterPro" id="IPR005882">
    <property type="entry name" value="Bifunctional_GlmU"/>
</dbReference>
<comment type="caution">
    <text evidence="25">The sequence shown here is derived from an EMBL/GenBank/DDBJ whole genome shotgun (WGS) entry which is preliminary data.</text>
</comment>
<dbReference type="EC" id="2.7.7.23" evidence="22"/>
<dbReference type="SUPFAM" id="SSF53448">
    <property type="entry name" value="Nucleotide-diphospho-sugar transferases"/>
    <property type="match status" value="1"/>
</dbReference>
<evidence type="ECO:0000256" key="3">
    <source>
        <dbReference type="ARBA" id="ARBA00005208"/>
    </source>
</evidence>
<comment type="catalytic activity">
    <reaction evidence="20 22">
        <text>N-acetyl-alpha-D-glucosamine 1-phosphate + UTP + H(+) = UDP-N-acetyl-alpha-D-glucosamine + diphosphate</text>
        <dbReference type="Rhea" id="RHEA:13509"/>
        <dbReference type="ChEBI" id="CHEBI:15378"/>
        <dbReference type="ChEBI" id="CHEBI:33019"/>
        <dbReference type="ChEBI" id="CHEBI:46398"/>
        <dbReference type="ChEBI" id="CHEBI:57705"/>
        <dbReference type="ChEBI" id="CHEBI:57776"/>
        <dbReference type="EC" id="2.7.7.23"/>
    </reaction>
</comment>
<dbReference type="GO" id="GO:0009252">
    <property type="term" value="P:peptidoglycan biosynthetic process"/>
    <property type="evidence" value="ECO:0007669"/>
    <property type="project" value="UniProtKB-UniRule"/>
</dbReference>
<feature type="region of interest" description="N-acetyltransferase" evidence="22">
    <location>
        <begin position="263"/>
        <end position="471"/>
    </location>
</feature>
<dbReference type="Gene3D" id="3.90.550.10">
    <property type="entry name" value="Spore Coat Polysaccharide Biosynthesis Protein SpsA, Chain A"/>
    <property type="match status" value="1"/>
</dbReference>
<gene>
    <name evidence="22" type="primary">glmU</name>
    <name evidence="25" type="ORF">RV15_GL003155</name>
</gene>
<dbReference type="NCBIfam" id="NF010934">
    <property type="entry name" value="PRK14354.1"/>
    <property type="match status" value="1"/>
</dbReference>
<feature type="binding site" evidence="22">
    <location>
        <position position="388"/>
    </location>
    <ligand>
        <name>UDP-N-acetyl-alpha-D-glucosamine</name>
        <dbReference type="ChEBI" id="CHEBI:57705"/>
    </ligand>
</feature>
<feature type="binding site" evidence="22">
    <location>
        <position position="434"/>
    </location>
    <ligand>
        <name>acetyl-CoA</name>
        <dbReference type="ChEBI" id="CHEBI:57288"/>
    </ligand>
</feature>
<name>A0AA91GBP7_9ENTE</name>
<feature type="domain" description="Nucleotidyl transferase" evidence="23">
    <location>
        <begin position="17"/>
        <end position="231"/>
    </location>
</feature>
<keyword evidence="13" id="KW-0648">Protein biosynthesis</keyword>
<dbReference type="PROSITE" id="PS00101">
    <property type="entry name" value="HEXAPEP_TRANSFERASES"/>
    <property type="match status" value="1"/>
</dbReference>
<keyword evidence="9 22" id="KW-0548">Nucleotidyltransferase</keyword>
<comment type="subcellular location">
    <subcellularLocation>
        <location evidence="1">Cytoplasm</location>
        <location evidence="1">Cytosol</location>
    </subcellularLocation>
</comment>
<dbReference type="InterPro" id="IPR018357">
    <property type="entry name" value="Hexapep_transf_CS"/>
</dbReference>
<dbReference type="EC" id="2.3.1.157" evidence="22"/>
<feature type="region of interest" description="Linker" evidence="22">
    <location>
        <begin position="242"/>
        <end position="262"/>
    </location>
</feature>
<proteinExistence type="inferred from homology"/>
<feature type="binding site" evidence="22">
    <location>
        <position position="377"/>
    </location>
    <ligand>
        <name>UDP-N-acetyl-alpha-D-glucosamine</name>
        <dbReference type="ChEBI" id="CHEBI:57705"/>
    </ligand>
</feature>
<evidence type="ECO:0000256" key="8">
    <source>
        <dbReference type="ARBA" id="ARBA00022679"/>
    </source>
</evidence>
<feature type="binding site" evidence="22">
    <location>
        <position position="151"/>
    </location>
    <ligand>
        <name>UDP-N-acetyl-alpha-D-glucosamine</name>
        <dbReference type="ChEBI" id="CHEBI:57705"/>
    </ligand>
</feature>
<evidence type="ECO:0000313" key="25">
    <source>
        <dbReference type="EMBL" id="OJG92362.1"/>
    </source>
</evidence>
<evidence type="ECO:0000256" key="4">
    <source>
        <dbReference type="ARBA" id="ARBA00007707"/>
    </source>
</evidence>
<dbReference type="HAMAP" id="MF_01631">
    <property type="entry name" value="GlmU"/>
    <property type="match status" value="1"/>
</dbReference>
<dbReference type="AlphaFoldDB" id="A0AA91GBP7"/>
<dbReference type="NCBIfam" id="TIGR01173">
    <property type="entry name" value="glmU"/>
    <property type="match status" value="1"/>
</dbReference>
<evidence type="ECO:0000256" key="13">
    <source>
        <dbReference type="ARBA" id="ARBA00022917"/>
    </source>
</evidence>
<feature type="binding site" evidence="22">
    <location>
        <position position="114"/>
    </location>
    <ligand>
        <name>Mg(2+)</name>
        <dbReference type="ChEBI" id="CHEBI:18420"/>
    </ligand>
</feature>
<accession>A0AA91GBP7</accession>
<feature type="active site" description="Proton acceptor" evidence="22">
    <location>
        <position position="374"/>
    </location>
</feature>
<feature type="binding site" evidence="22">
    <location>
        <position position="451"/>
    </location>
    <ligand>
        <name>acetyl-CoA</name>
        <dbReference type="ChEBI" id="CHEBI:57288"/>
    </ligand>
</feature>
<keyword evidence="14 22" id="KW-0133">Cell shape</keyword>